<dbReference type="EMBL" id="JAVIZC010000003">
    <property type="protein sequence ID" value="MDR6103393.1"/>
    <property type="molecule type" value="Genomic_DNA"/>
</dbReference>
<dbReference type="PANTHER" id="PTHR43415">
    <property type="entry name" value="SPERMIDINE N(1)-ACETYLTRANSFERASE"/>
    <property type="match status" value="1"/>
</dbReference>
<dbReference type="SUPFAM" id="SSF55729">
    <property type="entry name" value="Acyl-CoA N-acyltransferases (Nat)"/>
    <property type="match status" value="1"/>
</dbReference>
<organism evidence="2 3">
    <name type="scientific">Agrobacterium larrymoorei</name>
    <dbReference type="NCBI Taxonomy" id="160699"/>
    <lineage>
        <taxon>Bacteria</taxon>
        <taxon>Pseudomonadati</taxon>
        <taxon>Pseudomonadota</taxon>
        <taxon>Alphaproteobacteria</taxon>
        <taxon>Hyphomicrobiales</taxon>
        <taxon>Rhizobiaceae</taxon>
        <taxon>Rhizobium/Agrobacterium group</taxon>
        <taxon>Agrobacterium</taxon>
    </lineage>
</organism>
<dbReference type="GO" id="GO:0016747">
    <property type="term" value="F:acyltransferase activity, transferring groups other than amino-acyl groups"/>
    <property type="evidence" value="ECO:0007669"/>
    <property type="project" value="InterPro"/>
</dbReference>
<dbReference type="Gene3D" id="3.40.630.30">
    <property type="match status" value="1"/>
</dbReference>
<proteinExistence type="predicted"/>
<evidence type="ECO:0000313" key="3">
    <source>
        <dbReference type="Proteomes" id="UP001255601"/>
    </source>
</evidence>
<name>A0AAJ2BAJ4_9HYPH</name>
<feature type="domain" description="N-acetyltransferase" evidence="1">
    <location>
        <begin position="9"/>
        <end position="163"/>
    </location>
</feature>
<evidence type="ECO:0000313" key="2">
    <source>
        <dbReference type="EMBL" id="MDR6103393.1"/>
    </source>
</evidence>
<comment type="caution">
    <text evidence="2">The sequence shown here is derived from an EMBL/GenBank/DDBJ whole genome shotgun (WGS) entry which is preliminary data.</text>
</comment>
<dbReference type="AlphaFoldDB" id="A0AAJ2BAJ4"/>
<evidence type="ECO:0000259" key="1">
    <source>
        <dbReference type="PROSITE" id="PS51186"/>
    </source>
</evidence>
<sequence>MIVLQGVRVRLRPVVAGDVEARFALGADGEIFRMFGASRADAKPFTRDAAESWVKQLENNPHAWAIEVEGRLVGEIRLHGMSVQDRRASMAIGIYAPTLLGLGIGTEAIHLLLRHAFTELKLHRIGVRVLAYNDRAIRAYSKCGFVLEGRERETAFVDGKWHDDLIMGLISADYESQFG</sequence>
<dbReference type="RefSeq" id="WP_309771796.1">
    <property type="nucleotide sequence ID" value="NZ_JAVIZC010000003.1"/>
</dbReference>
<reference evidence="2" key="1">
    <citation type="submission" date="2023-08" db="EMBL/GenBank/DDBJ databases">
        <title>Functional and genomic diversity of the sorghum phyllosphere microbiome.</title>
        <authorList>
            <person name="Shade A."/>
        </authorList>
    </citation>
    <scope>NUCLEOTIDE SEQUENCE</scope>
    <source>
        <strain evidence="2">SORGH_AS_0974</strain>
    </source>
</reference>
<dbReference type="InterPro" id="IPR016181">
    <property type="entry name" value="Acyl_CoA_acyltransferase"/>
</dbReference>
<dbReference type="Pfam" id="PF13302">
    <property type="entry name" value="Acetyltransf_3"/>
    <property type="match status" value="1"/>
</dbReference>
<gene>
    <name evidence="2" type="ORF">QE369_003590</name>
</gene>
<dbReference type="PANTHER" id="PTHR43415:SF3">
    <property type="entry name" value="GNAT-FAMILY ACETYLTRANSFERASE"/>
    <property type="match status" value="1"/>
</dbReference>
<dbReference type="Proteomes" id="UP001255601">
    <property type="component" value="Unassembled WGS sequence"/>
</dbReference>
<accession>A0AAJ2BAJ4</accession>
<protein>
    <submittedName>
        <fullName evidence="2">RimJ/RimL family protein N-acetyltransferase</fullName>
    </submittedName>
</protein>
<dbReference type="InterPro" id="IPR000182">
    <property type="entry name" value="GNAT_dom"/>
</dbReference>
<dbReference type="PROSITE" id="PS51186">
    <property type="entry name" value="GNAT"/>
    <property type="match status" value="1"/>
</dbReference>